<name>A0A167QKS4_PENCH</name>
<dbReference type="PANTHER" id="PTHR35201:SF4">
    <property type="entry name" value="BETA-PINACENE SYNTHASE-RELATED"/>
    <property type="match status" value="1"/>
</dbReference>
<accession>A0A167QKS4</accession>
<dbReference type="PANTHER" id="PTHR35201">
    <property type="entry name" value="TERPENE SYNTHASE"/>
    <property type="match status" value="1"/>
</dbReference>
<dbReference type="GO" id="GO:0008299">
    <property type="term" value="P:isoprenoid biosynthetic process"/>
    <property type="evidence" value="ECO:0007669"/>
    <property type="project" value="UniProtKB-ARBA"/>
</dbReference>
<dbReference type="EMBL" id="CM002800">
    <property type="protein sequence ID" value="KZN84881.1"/>
    <property type="molecule type" value="Genomic_DNA"/>
</dbReference>
<dbReference type="GO" id="GO:0046872">
    <property type="term" value="F:metal ion binding"/>
    <property type="evidence" value="ECO:0007669"/>
    <property type="project" value="UniProtKB-KW"/>
</dbReference>
<evidence type="ECO:0000256" key="2">
    <source>
        <dbReference type="ARBA" id="ARBA00006333"/>
    </source>
</evidence>
<evidence type="ECO:0000256" key="4">
    <source>
        <dbReference type="RuleBase" id="RU366034"/>
    </source>
</evidence>
<proteinExistence type="inferred from homology"/>
<dbReference type="Gene3D" id="1.10.600.10">
    <property type="entry name" value="Farnesyl Diphosphate Synthase"/>
    <property type="match status" value="1"/>
</dbReference>
<reference evidence="5" key="1">
    <citation type="journal article" date="2014" name="Genome Announc.">
        <title>Complete sequencing and chromosome-scale genome assembly of the industrial progenitor strain P2niaD18 from the penicillin producer Penicillium chrysogenum.</title>
        <authorList>
            <person name="Specht T."/>
            <person name="Dahlmann T.A."/>
            <person name="Zadra I."/>
            <person name="Kurnsteiner H."/>
            <person name="Kuck U."/>
        </authorList>
    </citation>
    <scope>NUCLEOTIDE SEQUENCE [LARGE SCALE GENOMIC DNA]</scope>
    <source>
        <strain evidence="5">P2niaD18</strain>
    </source>
</reference>
<dbReference type="GO" id="GO:0010333">
    <property type="term" value="F:terpene synthase activity"/>
    <property type="evidence" value="ECO:0007669"/>
    <property type="project" value="InterPro"/>
</dbReference>
<sequence>MATLTETITSLAQPFVHLEDTINSPPVKETIRPRNDTTITPPPTQWSYLCHPRVKEVQDEVDGYFLENWKFPSFKAVRTFLGAKFSEVTCLYFPLALDDRIHFACRLLTVLFLIDDVLEHMSFADGEAYNNRLIPISRGDVLPDRTKPEEFILYDLWESMRAHDAELANEVLEPTFVFMRAQTDRARLTIHELGHYLEYREKDVGKAYVFSPRIRARDADRSARLLSALMRFSMGLRFSADELQGMKALEANCAKQLSVVNDIYSYDKEEEASRTGHKEGAFLCSAVKVLAEESKLGIPATKRVLWSMTREWETVHDEIVAEKIASPDGCSEAAKAYMKGLEYQMSGNEQWSKTTRRYN</sequence>
<evidence type="ECO:0000256" key="3">
    <source>
        <dbReference type="ARBA" id="ARBA00022842"/>
    </source>
</evidence>
<keyword evidence="4" id="KW-0456">Lyase</keyword>
<dbReference type="AlphaFoldDB" id="A0A167QKS4"/>
<comment type="cofactor">
    <cofactor evidence="1 4">
        <name>Mg(2+)</name>
        <dbReference type="ChEBI" id="CHEBI:18420"/>
    </cofactor>
</comment>
<dbReference type="EC" id="4.2.3.-" evidence="4"/>
<dbReference type="InterPro" id="IPR008949">
    <property type="entry name" value="Isoprenoid_synthase_dom_sf"/>
</dbReference>
<protein>
    <recommendedName>
        <fullName evidence="4">Terpene synthase</fullName>
        <ecNumber evidence="4">4.2.3.-</ecNumber>
    </recommendedName>
</protein>
<evidence type="ECO:0000313" key="5">
    <source>
        <dbReference type="EMBL" id="KZN84881.1"/>
    </source>
</evidence>
<dbReference type="Proteomes" id="UP000076449">
    <property type="component" value="Chromosome III"/>
</dbReference>
<comment type="similarity">
    <text evidence="2 4">Belongs to the terpene synthase family.</text>
</comment>
<gene>
    <name evidence="5" type="ORF">EN45_090420</name>
</gene>
<dbReference type="Pfam" id="PF19086">
    <property type="entry name" value="Terpene_syn_C_2"/>
    <property type="match status" value="1"/>
</dbReference>
<dbReference type="InterPro" id="IPR034686">
    <property type="entry name" value="Terpene_cyclase-like_2"/>
</dbReference>
<organism evidence="5">
    <name type="scientific">Penicillium chrysogenum</name>
    <name type="common">Penicillium notatum</name>
    <dbReference type="NCBI Taxonomy" id="5076"/>
    <lineage>
        <taxon>Eukaryota</taxon>
        <taxon>Fungi</taxon>
        <taxon>Dikarya</taxon>
        <taxon>Ascomycota</taxon>
        <taxon>Pezizomycotina</taxon>
        <taxon>Eurotiomycetes</taxon>
        <taxon>Eurotiomycetidae</taxon>
        <taxon>Eurotiales</taxon>
        <taxon>Aspergillaceae</taxon>
        <taxon>Penicillium</taxon>
        <taxon>Penicillium chrysogenum species complex</taxon>
    </lineage>
</organism>
<keyword evidence="4" id="KW-0479">Metal-binding</keyword>
<dbReference type="CDD" id="cd00687">
    <property type="entry name" value="Terpene_cyclase_nonplant_C1"/>
    <property type="match status" value="1"/>
</dbReference>
<dbReference type="SUPFAM" id="SSF48576">
    <property type="entry name" value="Terpenoid synthases"/>
    <property type="match status" value="1"/>
</dbReference>
<evidence type="ECO:0000256" key="1">
    <source>
        <dbReference type="ARBA" id="ARBA00001946"/>
    </source>
</evidence>
<keyword evidence="3 4" id="KW-0460">Magnesium</keyword>